<name>A0A6P3GKY1_BISBB</name>
<keyword evidence="5" id="KW-0862">Zinc</keyword>
<dbReference type="Proteomes" id="UP000515208">
    <property type="component" value="Unplaced"/>
</dbReference>
<feature type="domain" description="C2H2-type" evidence="12">
    <location>
        <begin position="213"/>
        <end position="240"/>
    </location>
</feature>
<dbReference type="GO" id="GO:0005634">
    <property type="term" value="C:nucleus"/>
    <property type="evidence" value="ECO:0007669"/>
    <property type="project" value="UniProtKB-SubCell"/>
</dbReference>
<dbReference type="InterPro" id="IPR036051">
    <property type="entry name" value="KRAB_dom_sf"/>
</dbReference>
<keyword evidence="3" id="KW-0677">Repeat</keyword>
<proteinExistence type="predicted"/>
<dbReference type="PANTHER" id="PTHR23234:SF8">
    <property type="entry name" value="C2H2-TYPE DOMAIN-CONTAINING PROTEIN"/>
    <property type="match status" value="1"/>
</dbReference>
<evidence type="ECO:0000313" key="14">
    <source>
        <dbReference type="Proteomes" id="UP000515208"/>
    </source>
</evidence>
<feature type="domain" description="C2H2-type" evidence="12">
    <location>
        <begin position="325"/>
        <end position="352"/>
    </location>
</feature>
<keyword evidence="2" id="KW-0479">Metal-binding</keyword>
<feature type="domain" description="C2H2-type" evidence="12">
    <location>
        <begin position="241"/>
        <end position="268"/>
    </location>
</feature>
<accession>A0A6P3GKY1</accession>
<dbReference type="InterPro" id="IPR050758">
    <property type="entry name" value="Znf_C2H2-type"/>
</dbReference>
<dbReference type="FunFam" id="3.30.160.60:FF:000016">
    <property type="entry name" value="zinc finger protein 37 homolog"/>
    <property type="match status" value="1"/>
</dbReference>
<feature type="region of interest" description="Disordered" evidence="11">
    <location>
        <begin position="107"/>
        <end position="136"/>
    </location>
</feature>
<dbReference type="SMART" id="SM00355">
    <property type="entry name" value="ZnF_C2H2"/>
    <property type="match status" value="6"/>
</dbReference>
<keyword evidence="8" id="KW-0804">Transcription</keyword>
<feature type="domain" description="C2H2-type" evidence="12">
    <location>
        <begin position="297"/>
        <end position="324"/>
    </location>
</feature>
<keyword evidence="7" id="KW-0238">DNA-binding</keyword>
<dbReference type="SMART" id="SM00349">
    <property type="entry name" value="KRAB"/>
    <property type="match status" value="1"/>
</dbReference>
<dbReference type="Gene3D" id="6.10.140.140">
    <property type="match status" value="1"/>
</dbReference>
<dbReference type="SUPFAM" id="SSF57667">
    <property type="entry name" value="beta-beta-alpha zinc fingers"/>
    <property type="match status" value="3"/>
</dbReference>
<dbReference type="GO" id="GO:0003677">
    <property type="term" value="F:DNA binding"/>
    <property type="evidence" value="ECO:0007669"/>
    <property type="project" value="UniProtKB-KW"/>
</dbReference>
<dbReference type="FunFam" id="3.30.160.60:FF:002254">
    <property type="entry name" value="Zinc finger protein 540"/>
    <property type="match status" value="1"/>
</dbReference>
<keyword evidence="6" id="KW-0805">Transcription regulation</keyword>
<feature type="region of interest" description="Disordered" evidence="11">
    <location>
        <begin position="396"/>
        <end position="434"/>
    </location>
</feature>
<dbReference type="PROSITE" id="PS50805">
    <property type="entry name" value="KRAB"/>
    <property type="match status" value="1"/>
</dbReference>
<evidence type="ECO:0000256" key="7">
    <source>
        <dbReference type="ARBA" id="ARBA00023125"/>
    </source>
</evidence>
<dbReference type="Pfam" id="PF01352">
    <property type="entry name" value="KRAB"/>
    <property type="match status" value="1"/>
</dbReference>
<feature type="compositionally biased region" description="Basic and acidic residues" evidence="11">
    <location>
        <begin position="123"/>
        <end position="132"/>
    </location>
</feature>
<dbReference type="InterPro" id="IPR013087">
    <property type="entry name" value="Znf_C2H2_type"/>
</dbReference>
<evidence type="ECO:0000256" key="3">
    <source>
        <dbReference type="ARBA" id="ARBA00022737"/>
    </source>
</evidence>
<evidence type="ECO:0000256" key="2">
    <source>
        <dbReference type="ARBA" id="ARBA00022723"/>
    </source>
</evidence>
<evidence type="ECO:0000259" key="13">
    <source>
        <dbReference type="PROSITE" id="PS50805"/>
    </source>
</evidence>
<keyword evidence="14" id="KW-1185">Reference proteome</keyword>
<protein>
    <submittedName>
        <fullName evidence="15">Zinc finger protein 160-like</fullName>
    </submittedName>
</protein>
<evidence type="ECO:0000256" key="11">
    <source>
        <dbReference type="SAM" id="MobiDB-lite"/>
    </source>
</evidence>
<dbReference type="PANTHER" id="PTHR23234">
    <property type="entry name" value="ZNF44 PROTEIN"/>
    <property type="match status" value="1"/>
</dbReference>
<dbReference type="PROSITE" id="PS50157">
    <property type="entry name" value="ZINC_FINGER_C2H2_2"/>
    <property type="match status" value="6"/>
</dbReference>
<organism evidence="14 15">
    <name type="scientific">Bison bison bison</name>
    <name type="common">North American plains bison</name>
    <dbReference type="NCBI Taxonomy" id="43346"/>
    <lineage>
        <taxon>Eukaryota</taxon>
        <taxon>Metazoa</taxon>
        <taxon>Chordata</taxon>
        <taxon>Craniata</taxon>
        <taxon>Vertebrata</taxon>
        <taxon>Euteleostomi</taxon>
        <taxon>Mammalia</taxon>
        <taxon>Eutheria</taxon>
        <taxon>Laurasiatheria</taxon>
        <taxon>Artiodactyla</taxon>
        <taxon>Ruminantia</taxon>
        <taxon>Pecora</taxon>
        <taxon>Bovidae</taxon>
        <taxon>Bovinae</taxon>
        <taxon>Bison</taxon>
    </lineage>
</organism>
<dbReference type="InterPro" id="IPR036236">
    <property type="entry name" value="Znf_C2H2_sf"/>
</dbReference>
<dbReference type="PROSITE" id="PS00028">
    <property type="entry name" value="ZINC_FINGER_C2H2_1"/>
    <property type="match status" value="6"/>
</dbReference>
<comment type="subcellular location">
    <subcellularLocation>
        <location evidence="1">Nucleus</location>
    </subcellularLocation>
</comment>
<dbReference type="OrthoDB" id="9411774at2759"/>
<sequence>MALSQGHLTFKDVAIEFSQEEWEYLHPAQRALYRDVMLETYRNLLSVAVCHIHVIKKLKPKANSDTGVFQRVMLGRYKSQEVRDFYFTEIQENMHVFECQWTDDEGNDKGMPVNNNENLTDGKNQHGRRDPGNKPIENKLALSFQDEWCIFKREEKIDEFNEAAKTSNSSTSFLPLQTISPIVQTNISNPYGNDFIHPSVLTQDQKAYKEKPYKCNECDKTFPYSSNLSRHQLIHTGEKPYNCDVCGKVFSRNSHLACHQRIHTGEKPYKCKECGKTFNQCSNLTRHQLTHTRKKAYECDVCGKVFSRKSVLVSHQTVHFGEKSYKCNECGKAFRKRSSLTQHKRIHTGEKPYRCNECGKAFRKHSNLTQHKVVHTGEKGSFNLEEWEGIYLARNSRGGQKQDPPPGQSSPSPSTKGECNFNWDRSELIQGVAT</sequence>
<gene>
    <name evidence="15" type="primary">LOC104984254</name>
</gene>
<evidence type="ECO:0000256" key="6">
    <source>
        <dbReference type="ARBA" id="ARBA00023015"/>
    </source>
</evidence>
<dbReference type="FunFam" id="3.30.160.60:FF:001498">
    <property type="entry name" value="Zinc finger protein 404"/>
    <property type="match status" value="1"/>
</dbReference>
<evidence type="ECO:0000256" key="5">
    <source>
        <dbReference type="ARBA" id="ARBA00022833"/>
    </source>
</evidence>
<evidence type="ECO:0000256" key="10">
    <source>
        <dbReference type="PROSITE-ProRule" id="PRU00042"/>
    </source>
</evidence>
<dbReference type="AlphaFoldDB" id="A0A6P3GKY1"/>
<dbReference type="FunFam" id="3.30.160.60:FF:000564">
    <property type="entry name" value="zinc finger protein 699"/>
    <property type="match status" value="1"/>
</dbReference>
<dbReference type="GeneID" id="104984254"/>
<dbReference type="Gene3D" id="3.30.160.60">
    <property type="entry name" value="Classic Zinc Finger"/>
    <property type="match status" value="6"/>
</dbReference>
<dbReference type="GO" id="GO:0006355">
    <property type="term" value="P:regulation of DNA-templated transcription"/>
    <property type="evidence" value="ECO:0007669"/>
    <property type="project" value="InterPro"/>
</dbReference>
<feature type="domain" description="C2H2-type" evidence="12">
    <location>
        <begin position="353"/>
        <end position="380"/>
    </location>
</feature>
<dbReference type="KEGG" id="bbis:104984254"/>
<evidence type="ECO:0000256" key="9">
    <source>
        <dbReference type="ARBA" id="ARBA00023242"/>
    </source>
</evidence>
<feature type="domain" description="C2H2-type" evidence="12">
    <location>
        <begin position="269"/>
        <end position="296"/>
    </location>
</feature>
<evidence type="ECO:0000256" key="8">
    <source>
        <dbReference type="ARBA" id="ARBA00023163"/>
    </source>
</evidence>
<dbReference type="FunFam" id="3.30.160.60:FF:000133">
    <property type="entry name" value="Zinc finger protein 347"/>
    <property type="match status" value="1"/>
</dbReference>
<keyword evidence="9" id="KW-0539">Nucleus</keyword>
<reference evidence="15" key="1">
    <citation type="submission" date="2025-08" db="UniProtKB">
        <authorList>
            <consortium name="RefSeq"/>
        </authorList>
    </citation>
    <scope>IDENTIFICATION</scope>
    <source>
        <tissue evidence="15">Blood</tissue>
    </source>
</reference>
<dbReference type="InterPro" id="IPR001909">
    <property type="entry name" value="KRAB"/>
</dbReference>
<dbReference type="Pfam" id="PF00096">
    <property type="entry name" value="zf-C2H2"/>
    <property type="match status" value="6"/>
</dbReference>
<dbReference type="GO" id="GO:0008270">
    <property type="term" value="F:zinc ion binding"/>
    <property type="evidence" value="ECO:0007669"/>
    <property type="project" value="UniProtKB-KW"/>
</dbReference>
<evidence type="ECO:0000313" key="15">
    <source>
        <dbReference type="RefSeq" id="XP_010832223.1"/>
    </source>
</evidence>
<dbReference type="RefSeq" id="XP_010832223.1">
    <property type="nucleotide sequence ID" value="XM_010833921.1"/>
</dbReference>
<evidence type="ECO:0000256" key="4">
    <source>
        <dbReference type="ARBA" id="ARBA00022771"/>
    </source>
</evidence>
<evidence type="ECO:0000259" key="12">
    <source>
        <dbReference type="PROSITE" id="PS50157"/>
    </source>
</evidence>
<feature type="domain" description="KRAB" evidence="13">
    <location>
        <begin position="8"/>
        <end position="85"/>
    </location>
</feature>
<keyword evidence="4 10" id="KW-0863">Zinc-finger</keyword>
<dbReference type="SUPFAM" id="SSF109640">
    <property type="entry name" value="KRAB domain (Kruppel-associated box)"/>
    <property type="match status" value="1"/>
</dbReference>
<dbReference type="CDD" id="cd07765">
    <property type="entry name" value="KRAB_A-box"/>
    <property type="match status" value="1"/>
</dbReference>
<dbReference type="FunFam" id="3.30.160.60:FF:002090">
    <property type="entry name" value="Zinc finger protein 473"/>
    <property type="match status" value="1"/>
</dbReference>
<evidence type="ECO:0000256" key="1">
    <source>
        <dbReference type="ARBA" id="ARBA00004123"/>
    </source>
</evidence>
<feature type="compositionally biased region" description="Polar residues" evidence="11">
    <location>
        <begin position="113"/>
        <end position="122"/>
    </location>
</feature>